<proteinExistence type="predicted"/>
<sequence>GGARFSINFMCGPSFDHDDIAFSFDVRFNYGKYRNQVHRSNKVGGKWATSEKHQSYFPFSQDVPFEVVVSVEDYGFKVEVNRQHFLEYQHKVYPVQRITHFCVLGDVR</sequence>
<dbReference type="InterPro" id="IPR044156">
    <property type="entry name" value="Galectin-like"/>
</dbReference>
<dbReference type="EMBL" id="HACG01010081">
    <property type="protein sequence ID" value="CEK56946.1"/>
    <property type="molecule type" value="Transcribed_RNA"/>
</dbReference>
<dbReference type="SUPFAM" id="SSF49899">
    <property type="entry name" value="Concanavalin A-like lectins/glucanases"/>
    <property type="match status" value="1"/>
</dbReference>
<feature type="non-terminal residue" evidence="4">
    <location>
        <position position="108"/>
    </location>
</feature>
<dbReference type="InterPro" id="IPR001079">
    <property type="entry name" value="Galectin_CRD"/>
</dbReference>
<name>A0A0B6YMG7_9EUPU</name>
<dbReference type="Gene3D" id="2.60.120.200">
    <property type="match status" value="1"/>
</dbReference>
<protein>
    <recommendedName>
        <fullName evidence="2">Galectin</fullName>
    </recommendedName>
</protein>
<feature type="non-terminal residue" evidence="4">
    <location>
        <position position="1"/>
    </location>
</feature>
<feature type="domain" description="Galectin" evidence="3">
    <location>
        <begin position="1"/>
        <end position="108"/>
    </location>
</feature>
<evidence type="ECO:0000313" key="4">
    <source>
        <dbReference type="EMBL" id="CEK56946.1"/>
    </source>
</evidence>
<evidence type="ECO:0000256" key="2">
    <source>
        <dbReference type="RuleBase" id="RU102079"/>
    </source>
</evidence>
<dbReference type="CDD" id="cd00070">
    <property type="entry name" value="GLECT"/>
    <property type="match status" value="1"/>
</dbReference>
<gene>
    <name evidence="4" type="primary">ORF28909</name>
</gene>
<dbReference type="AlphaFoldDB" id="A0A0B6YMG7"/>
<dbReference type="InterPro" id="IPR013320">
    <property type="entry name" value="ConA-like_dom_sf"/>
</dbReference>
<dbReference type="GO" id="GO:0030246">
    <property type="term" value="F:carbohydrate binding"/>
    <property type="evidence" value="ECO:0007669"/>
    <property type="project" value="UniProtKB-UniRule"/>
</dbReference>
<keyword evidence="1 2" id="KW-0430">Lectin</keyword>
<dbReference type="PROSITE" id="PS51304">
    <property type="entry name" value="GALECTIN"/>
    <property type="match status" value="1"/>
</dbReference>
<accession>A0A0B6YMG7</accession>
<reference evidence="4" key="1">
    <citation type="submission" date="2014-12" db="EMBL/GenBank/DDBJ databases">
        <title>Insight into the proteome of Arion vulgaris.</title>
        <authorList>
            <person name="Aradska J."/>
            <person name="Bulat T."/>
            <person name="Smidak R."/>
            <person name="Sarate P."/>
            <person name="Gangsoo J."/>
            <person name="Sialana F."/>
            <person name="Bilban M."/>
            <person name="Lubec G."/>
        </authorList>
    </citation>
    <scope>NUCLEOTIDE SEQUENCE</scope>
    <source>
        <tissue evidence="4">Skin</tissue>
    </source>
</reference>
<evidence type="ECO:0000259" key="3">
    <source>
        <dbReference type="PROSITE" id="PS51304"/>
    </source>
</evidence>
<dbReference type="PANTHER" id="PTHR11346">
    <property type="entry name" value="GALECTIN"/>
    <property type="match status" value="1"/>
</dbReference>
<evidence type="ECO:0000256" key="1">
    <source>
        <dbReference type="ARBA" id="ARBA00022734"/>
    </source>
</evidence>
<dbReference type="SMART" id="SM00908">
    <property type="entry name" value="Gal-bind_lectin"/>
    <property type="match status" value="1"/>
</dbReference>
<dbReference type="Pfam" id="PF00337">
    <property type="entry name" value="Gal-bind_lectin"/>
    <property type="match status" value="1"/>
</dbReference>
<organism evidence="4">
    <name type="scientific">Arion vulgaris</name>
    <dbReference type="NCBI Taxonomy" id="1028688"/>
    <lineage>
        <taxon>Eukaryota</taxon>
        <taxon>Metazoa</taxon>
        <taxon>Spiralia</taxon>
        <taxon>Lophotrochozoa</taxon>
        <taxon>Mollusca</taxon>
        <taxon>Gastropoda</taxon>
        <taxon>Heterobranchia</taxon>
        <taxon>Euthyneura</taxon>
        <taxon>Panpulmonata</taxon>
        <taxon>Eupulmonata</taxon>
        <taxon>Stylommatophora</taxon>
        <taxon>Helicina</taxon>
        <taxon>Arionoidea</taxon>
        <taxon>Arionidae</taxon>
        <taxon>Arion</taxon>
    </lineage>
</organism>
<dbReference type="SMART" id="SM00276">
    <property type="entry name" value="GLECT"/>
    <property type="match status" value="1"/>
</dbReference>
<dbReference type="PANTHER" id="PTHR11346:SF176">
    <property type="entry name" value="32 KDA BETA-GALACTOSIDE-BINDING LECTIN LEC-3"/>
    <property type="match status" value="1"/>
</dbReference>